<dbReference type="PANTHER" id="PTHR43707:SF1">
    <property type="entry name" value="HISTIDINE--TRNA LIGASE, MITOCHONDRIAL-RELATED"/>
    <property type="match status" value="1"/>
</dbReference>
<dbReference type="GO" id="GO:0005737">
    <property type="term" value="C:cytoplasm"/>
    <property type="evidence" value="ECO:0007669"/>
    <property type="project" value="InterPro"/>
</dbReference>
<dbReference type="InterPro" id="IPR004154">
    <property type="entry name" value="Anticodon-bd"/>
</dbReference>
<dbReference type="InterPro" id="IPR041715">
    <property type="entry name" value="HisRS-like_core"/>
</dbReference>
<dbReference type="CDD" id="cd00773">
    <property type="entry name" value="HisRS-like_core"/>
    <property type="match status" value="1"/>
</dbReference>
<keyword evidence="4" id="KW-0547">Nucleotide-binding</keyword>
<comment type="similarity">
    <text evidence="1">Belongs to the class-II aminoacyl-tRNA synthetase family.</text>
</comment>
<dbReference type="PROSITE" id="PS50862">
    <property type="entry name" value="AA_TRNA_LIGASE_II"/>
    <property type="match status" value="1"/>
</dbReference>
<dbReference type="Pfam" id="PF13393">
    <property type="entry name" value="tRNA-synt_His"/>
    <property type="match status" value="1"/>
</dbReference>
<protein>
    <recommendedName>
        <fullName evidence="2">histidine--tRNA ligase</fullName>
        <ecNumber evidence="2">6.1.1.21</ecNumber>
    </recommendedName>
    <alternativeName>
        <fullName evidence="8">Histidyl-tRNA synthetase</fullName>
    </alternativeName>
</protein>
<evidence type="ECO:0000256" key="7">
    <source>
        <dbReference type="ARBA" id="ARBA00023146"/>
    </source>
</evidence>
<dbReference type="Gene3D" id="3.40.50.800">
    <property type="entry name" value="Anticodon-binding domain"/>
    <property type="match status" value="1"/>
</dbReference>
<organism evidence="11">
    <name type="scientific">marine metagenome</name>
    <dbReference type="NCBI Taxonomy" id="408172"/>
    <lineage>
        <taxon>unclassified sequences</taxon>
        <taxon>metagenomes</taxon>
        <taxon>ecological metagenomes</taxon>
    </lineage>
</organism>
<dbReference type="Pfam" id="PF03129">
    <property type="entry name" value="HGTP_anticodon"/>
    <property type="match status" value="1"/>
</dbReference>
<dbReference type="EMBL" id="UINC01001516">
    <property type="protein sequence ID" value="SUZ82620.1"/>
    <property type="molecule type" value="Genomic_DNA"/>
</dbReference>
<dbReference type="InterPro" id="IPR015807">
    <property type="entry name" value="His-tRNA-ligase"/>
</dbReference>
<dbReference type="Gene3D" id="3.30.930.10">
    <property type="entry name" value="Bira Bifunctional Protein, Domain 2"/>
    <property type="match status" value="1"/>
</dbReference>
<dbReference type="GO" id="GO:0006427">
    <property type="term" value="P:histidyl-tRNA aminoacylation"/>
    <property type="evidence" value="ECO:0007669"/>
    <property type="project" value="InterPro"/>
</dbReference>
<evidence type="ECO:0000256" key="5">
    <source>
        <dbReference type="ARBA" id="ARBA00022840"/>
    </source>
</evidence>
<evidence type="ECO:0000256" key="9">
    <source>
        <dbReference type="ARBA" id="ARBA00047639"/>
    </source>
</evidence>
<keyword evidence="7" id="KW-0030">Aminoacyl-tRNA synthetase</keyword>
<dbReference type="InterPro" id="IPR006195">
    <property type="entry name" value="aa-tRNA-synth_II"/>
</dbReference>
<keyword evidence="3" id="KW-0436">Ligase</keyword>
<evidence type="ECO:0000256" key="6">
    <source>
        <dbReference type="ARBA" id="ARBA00022917"/>
    </source>
</evidence>
<feature type="domain" description="Aminoacyl-transfer RNA synthetases class-II family profile" evidence="10">
    <location>
        <begin position="9"/>
        <end position="341"/>
    </location>
</feature>
<proteinExistence type="inferred from homology"/>
<dbReference type="InterPro" id="IPR045864">
    <property type="entry name" value="aa-tRNA-synth_II/BPL/LPL"/>
</dbReference>
<evidence type="ECO:0000256" key="3">
    <source>
        <dbReference type="ARBA" id="ARBA00022598"/>
    </source>
</evidence>
<gene>
    <name evidence="11" type="ORF">METZ01_LOCUS35474</name>
</gene>
<evidence type="ECO:0000256" key="2">
    <source>
        <dbReference type="ARBA" id="ARBA00012815"/>
    </source>
</evidence>
<evidence type="ECO:0000259" key="10">
    <source>
        <dbReference type="PROSITE" id="PS50862"/>
    </source>
</evidence>
<dbReference type="PANTHER" id="PTHR43707">
    <property type="entry name" value="HISTIDYL-TRNA SYNTHETASE"/>
    <property type="match status" value="1"/>
</dbReference>
<keyword evidence="5" id="KW-0067">ATP-binding</keyword>
<dbReference type="GO" id="GO:0005524">
    <property type="term" value="F:ATP binding"/>
    <property type="evidence" value="ECO:0007669"/>
    <property type="project" value="UniProtKB-KW"/>
</dbReference>
<dbReference type="FunFam" id="3.30.930.10:FF:000054">
    <property type="entry name" value="Histidine--tRNA ligase chloroplastic/mitochondrial"/>
    <property type="match status" value="1"/>
</dbReference>
<dbReference type="InterPro" id="IPR036621">
    <property type="entry name" value="Anticodon-bd_dom_sf"/>
</dbReference>
<dbReference type="SUPFAM" id="SSF52954">
    <property type="entry name" value="Class II aaRS ABD-related"/>
    <property type="match status" value="1"/>
</dbReference>
<reference evidence="11" key="1">
    <citation type="submission" date="2018-05" db="EMBL/GenBank/DDBJ databases">
        <authorList>
            <person name="Lanie J.A."/>
            <person name="Ng W.-L."/>
            <person name="Kazmierczak K.M."/>
            <person name="Andrzejewski T.M."/>
            <person name="Davidsen T.M."/>
            <person name="Wayne K.J."/>
            <person name="Tettelin H."/>
            <person name="Glass J.I."/>
            <person name="Rusch D."/>
            <person name="Podicherti R."/>
            <person name="Tsui H.-C.T."/>
            <person name="Winkler M.E."/>
        </authorList>
    </citation>
    <scope>NUCLEOTIDE SEQUENCE</scope>
</reference>
<dbReference type="EC" id="6.1.1.21" evidence="2"/>
<evidence type="ECO:0000256" key="8">
    <source>
        <dbReference type="ARBA" id="ARBA00030619"/>
    </source>
</evidence>
<keyword evidence="6" id="KW-0648">Protein biosynthesis</keyword>
<evidence type="ECO:0000313" key="11">
    <source>
        <dbReference type="EMBL" id="SUZ82620.1"/>
    </source>
</evidence>
<name>A0A381QU12_9ZZZZ</name>
<dbReference type="PIRSF" id="PIRSF001549">
    <property type="entry name" value="His-tRNA_synth"/>
    <property type="match status" value="1"/>
</dbReference>
<evidence type="ECO:0000256" key="4">
    <source>
        <dbReference type="ARBA" id="ARBA00022741"/>
    </source>
</evidence>
<sequence length="427" mass="48484">MIDLQPVKGTRDFFPDEMRLRNWLFEVWRSVSEQAGFEEYDTCVLEHEELYIRKAGDEISKQLYSFEDKGGRRLSLRPEMTPSLARLVLQHTKSLSFPIKWFSMPQCFRYERMTKGRRREHFQWNADIIGQGDMVAEAEILMLLISACESMGLTANDIRVFINDRRILNAILSQLNVAQELHSAVFVIMDKRDKISPEALGNMLEEVGMSSSQVQQLNEYLSKTDLQELKDSLQDTEGIDELQHLQQLMDTAGYGAYLQFDISIVRGLSYYTGAVFEVNSPEKEHRAICGGGRYDSLLSTYGGETVPAVGFGFGDVVVLDVLKELERFPELPRTLDYTIIPFDSEQVGVALKIAAELRSKGAAVDCNFSMKKMKKSLQLANESGAKFAILLFPEELSQDKVVIRDMQLREQKPINITDLISSAEQTA</sequence>
<comment type="catalytic activity">
    <reaction evidence="9">
        <text>tRNA(His) + L-histidine + ATP = L-histidyl-tRNA(His) + AMP + diphosphate + H(+)</text>
        <dbReference type="Rhea" id="RHEA:17313"/>
        <dbReference type="Rhea" id="RHEA-COMP:9665"/>
        <dbReference type="Rhea" id="RHEA-COMP:9689"/>
        <dbReference type="ChEBI" id="CHEBI:15378"/>
        <dbReference type="ChEBI" id="CHEBI:30616"/>
        <dbReference type="ChEBI" id="CHEBI:33019"/>
        <dbReference type="ChEBI" id="CHEBI:57595"/>
        <dbReference type="ChEBI" id="CHEBI:78442"/>
        <dbReference type="ChEBI" id="CHEBI:78527"/>
        <dbReference type="ChEBI" id="CHEBI:456215"/>
        <dbReference type="EC" id="6.1.1.21"/>
    </reaction>
</comment>
<dbReference type="NCBIfam" id="TIGR00442">
    <property type="entry name" value="hisS"/>
    <property type="match status" value="1"/>
</dbReference>
<dbReference type="HAMAP" id="MF_00127">
    <property type="entry name" value="His_tRNA_synth"/>
    <property type="match status" value="1"/>
</dbReference>
<dbReference type="GO" id="GO:0004821">
    <property type="term" value="F:histidine-tRNA ligase activity"/>
    <property type="evidence" value="ECO:0007669"/>
    <property type="project" value="UniProtKB-EC"/>
</dbReference>
<evidence type="ECO:0000256" key="1">
    <source>
        <dbReference type="ARBA" id="ARBA00008226"/>
    </source>
</evidence>
<accession>A0A381QU12</accession>
<dbReference type="InterPro" id="IPR004516">
    <property type="entry name" value="HisRS/HisZ"/>
</dbReference>
<dbReference type="AlphaFoldDB" id="A0A381QU12"/>
<dbReference type="SUPFAM" id="SSF55681">
    <property type="entry name" value="Class II aaRS and biotin synthetases"/>
    <property type="match status" value="1"/>
</dbReference>